<dbReference type="GO" id="GO:0005634">
    <property type="term" value="C:nucleus"/>
    <property type="evidence" value="ECO:0007669"/>
    <property type="project" value="UniProtKB-SubCell"/>
</dbReference>
<keyword evidence="5" id="KW-1185">Reference proteome</keyword>
<dbReference type="PANTHER" id="PTHR14017">
    <property type="entry name" value="LYSINE-SPECIFIC DEMETHYLASE"/>
    <property type="match status" value="1"/>
</dbReference>
<comment type="caution">
    <text evidence="4">The sequence shown here is derived from an EMBL/GenBank/DDBJ whole genome shotgun (WGS) entry which is preliminary data.</text>
</comment>
<keyword evidence="2" id="KW-0539">Nucleus</keyword>
<evidence type="ECO:0000313" key="5">
    <source>
        <dbReference type="Proteomes" id="UP000187209"/>
    </source>
</evidence>
<organism evidence="4 5">
    <name type="scientific">Stentor coeruleus</name>
    <dbReference type="NCBI Taxonomy" id="5963"/>
    <lineage>
        <taxon>Eukaryota</taxon>
        <taxon>Sar</taxon>
        <taxon>Alveolata</taxon>
        <taxon>Ciliophora</taxon>
        <taxon>Postciliodesmatophora</taxon>
        <taxon>Heterotrichea</taxon>
        <taxon>Heterotrichida</taxon>
        <taxon>Stentoridae</taxon>
        <taxon>Stentor</taxon>
    </lineage>
</organism>
<accession>A0A1R2CN29</accession>
<dbReference type="InterPro" id="IPR051630">
    <property type="entry name" value="Corepressor-Demethylase"/>
</dbReference>
<protein>
    <recommendedName>
        <fullName evidence="3">JmjC domain-containing protein</fullName>
    </recommendedName>
</protein>
<dbReference type="SMART" id="SM00558">
    <property type="entry name" value="JmjC"/>
    <property type="match status" value="1"/>
</dbReference>
<dbReference type="Gene3D" id="2.60.120.650">
    <property type="entry name" value="Cupin"/>
    <property type="match status" value="1"/>
</dbReference>
<dbReference type="EMBL" id="MPUH01000104">
    <property type="protein sequence ID" value="OMJ90366.1"/>
    <property type="molecule type" value="Genomic_DNA"/>
</dbReference>
<dbReference type="GO" id="GO:0031490">
    <property type="term" value="F:chromatin DNA binding"/>
    <property type="evidence" value="ECO:0007669"/>
    <property type="project" value="TreeGrafter"/>
</dbReference>
<sequence>MIDLQQFSQKYSKHLDWPYQQPISTEDQSYLYTLYNSVQENGGWLKTIALNNWQELSQNPNPRSLYESKFLVSFEYQIQGLWNISPQQTLALNYSHLKSVPIFTNITNFDMNNILNEDLAMIKNICDLGIKKDLISLESLIRKFLYSQIIVQIQEPETLAFNAKTSKKQMIFLKDCIKLIEKSYKIEKHIRFDMDINFGNFNEEIFELSKHIPLKILWFNDNNSINQLKHHILNMTIPELYIEIKNCFTSCEENLCFPKAYINHGPNPCEWWGLDRSQSLKFFEHIKNDKGFEIYNTENLWWIDEMYCISKGLKIYHTIQQPGDMILINQGTIHWVKSCGITINSSWNYGCKYINTLKSHFEKYFIKKVIKYKSLIPIHKLSMDFLNLELGNLDLTLVEILKEHVQYKSSIEENEYIESEMLNLEINNIEKIMNCEMCNQELFRFYYKCTKCYDENIILKNLMCYFCYLCSKNIHRLLCNGKIIPVQKFSNDDYKNFIYKLDMRLKEDNIYNKKSKFKYEKNVEVSLFNGIKFETFKELAKEKKGENFKITFVSLLNKESDLDIKENVIDSLENWIDKIKNDEETENFGQEEKIFGKCERIKIDRDDDDKRKIKGSKLRRRNKKNVVDKSVRYANKRNIVSQQEKVVNKTIKDEITFDQDNMIKNIQYVDLETDKICESNDTIINIEKNNLDGIKSSIEDKDKINKDMIDEKIQLEGVKNAEGKDEPMTEIKKFKKFIIKKRVTTSAKCILPENTKKNIKIIREVNSEVTINSSNEVTINSTHQVLPNAECENLPCKRLRSAAQYIPVIDLIPSKQAKN</sequence>
<reference evidence="4 5" key="1">
    <citation type="submission" date="2016-11" db="EMBL/GenBank/DDBJ databases">
        <title>The macronuclear genome of Stentor coeruleus: a giant cell with tiny introns.</title>
        <authorList>
            <person name="Slabodnick M."/>
            <person name="Ruby J.G."/>
            <person name="Reiff S.B."/>
            <person name="Swart E.C."/>
            <person name="Gosai S."/>
            <person name="Prabakaran S."/>
            <person name="Witkowska E."/>
            <person name="Larue G.E."/>
            <person name="Fisher S."/>
            <person name="Freeman R.M."/>
            <person name="Gunawardena J."/>
            <person name="Chu W."/>
            <person name="Stover N.A."/>
            <person name="Gregory B.D."/>
            <person name="Nowacki M."/>
            <person name="Derisi J."/>
            <person name="Roy S.W."/>
            <person name="Marshall W.F."/>
            <person name="Sood P."/>
        </authorList>
    </citation>
    <scope>NUCLEOTIDE SEQUENCE [LARGE SCALE GENOMIC DNA]</scope>
    <source>
        <strain evidence="4">WM001</strain>
    </source>
</reference>
<dbReference type="GO" id="GO:0000978">
    <property type="term" value="F:RNA polymerase II cis-regulatory region sequence-specific DNA binding"/>
    <property type="evidence" value="ECO:0007669"/>
    <property type="project" value="TreeGrafter"/>
</dbReference>
<evidence type="ECO:0000313" key="4">
    <source>
        <dbReference type="EMBL" id="OMJ90366.1"/>
    </source>
</evidence>
<dbReference type="Pfam" id="PF02373">
    <property type="entry name" value="JmjC"/>
    <property type="match status" value="1"/>
</dbReference>
<comment type="subcellular location">
    <subcellularLocation>
        <location evidence="1">Nucleus</location>
    </subcellularLocation>
</comment>
<dbReference type="GO" id="GO:0010468">
    <property type="term" value="P:regulation of gene expression"/>
    <property type="evidence" value="ECO:0007669"/>
    <property type="project" value="TreeGrafter"/>
</dbReference>
<proteinExistence type="predicted"/>
<dbReference type="SUPFAM" id="SSF51197">
    <property type="entry name" value="Clavaminate synthase-like"/>
    <property type="match status" value="1"/>
</dbReference>
<name>A0A1R2CN29_9CILI</name>
<evidence type="ECO:0000256" key="2">
    <source>
        <dbReference type="ARBA" id="ARBA00023242"/>
    </source>
</evidence>
<dbReference type="OrthoDB" id="418911at2759"/>
<gene>
    <name evidence="4" type="ORF">SteCoe_7281</name>
</gene>
<feature type="domain" description="JmjC" evidence="3">
    <location>
        <begin position="206"/>
        <end position="366"/>
    </location>
</feature>
<evidence type="ECO:0000259" key="3">
    <source>
        <dbReference type="SMART" id="SM00558"/>
    </source>
</evidence>
<dbReference type="Proteomes" id="UP000187209">
    <property type="component" value="Unassembled WGS sequence"/>
</dbReference>
<dbReference type="PANTHER" id="PTHR14017:SF1">
    <property type="entry name" value="LD02225P"/>
    <property type="match status" value="1"/>
</dbReference>
<dbReference type="InterPro" id="IPR003347">
    <property type="entry name" value="JmjC_dom"/>
</dbReference>
<evidence type="ECO:0000256" key="1">
    <source>
        <dbReference type="ARBA" id="ARBA00004123"/>
    </source>
</evidence>
<dbReference type="AlphaFoldDB" id="A0A1R2CN29"/>